<keyword evidence="1" id="KW-0812">Transmembrane</keyword>
<sequence>MADLTRSGGAVGVAVVGLLGGCGVVVAGLWKGCYGVARGYGVSVSWECQERGREDKVAETTLTEIAPPEKPAEA</sequence>
<dbReference type="EMBL" id="VSRR010018920">
    <property type="protein sequence ID" value="MPC61783.1"/>
    <property type="molecule type" value="Genomic_DNA"/>
</dbReference>
<evidence type="ECO:0000313" key="3">
    <source>
        <dbReference type="Proteomes" id="UP000324222"/>
    </source>
</evidence>
<gene>
    <name evidence="2" type="ORF">E2C01_055859</name>
</gene>
<dbReference type="Proteomes" id="UP000324222">
    <property type="component" value="Unassembled WGS sequence"/>
</dbReference>
<dbReference type="PROSITE" id="PS51257">
    <property type="entry name" value="PROKAR_LIPOPROTEIN"/>
    <property type="match status" value="1"/>
</dbReference>
<evidence type="ECO:0008006" key="4">
    <source>
        <dbReference type="Google" id="ProtNLM"/>
    </source>
</evidence>
<keyword evidence="1" id="KW-0472">Membrane</keyword>
<keyword evidence="3" id="KW-1185">Reference proteome</keyword>
<protein>
    <recommendedName>
        <fullName evidence="4">Lipoprotein</fullName>
    </recommendedName>
</protein>
<organism evidence="2 3">
    <name type="scientific">Portunus trituberculatus</name>
    <name type="common">Swimming crab</name>
    <name type="synonym">Neptunus trituberculatus</name>
    <dbReference type="NCBI Taxonomy" id="210409"/>
    <lineage>
        <taxon>Eukaryota</taxon>
        <taxon>Metazoa</taxon>
        <taxon>Ecdysozoa</taxon>
        <taxon>Arthropoda</taxon>
        <taxon>Crustacea</taxon>
        <taxon>Multicrustacea</taxon>
        <taxon>Malacostraca</taxon>
        <taxon>Eumalacostraca</taxon>
        <taxon>Eucarida</taxon>
        <taxon>Decapoda</taxon>
        <taxon>Pleocyemata</taxon>
        <taxon>Brachyura</taxon>
        <taxon>Eubrachyura</taxon>
        <taxon>Portunoidea</taxon>
        <taxon>Portunidae</taxon>
        <taxon>Portuninae</taxon>
        <taxon>Portunus</taxon>
    </lineage>
</organism>
<name>A0A5B7GVW4_PORTR</name>
<evidence type="ECO:0000313" key="2">
    <source>
        <dbReference type="EMBL" id="MPC61783.1"/>
    </source>
</evidence>
<proteinExistence type="predicted"/>
<evidence type="ECO:0000256" key="1">
    <source>
        <dbReference type="SAM" id="Phobius"/>
    </source>
</evidence>
<accession>A0A5B7GVW4</accession>
<keyword evidence="1" id="KW-1133">Transmembrane helix</keyword>
<feature type="transmembrane region" description="Helical" evidence="1">
    <location>
        <begin position="12"/>
        <end position="30"/>
    </location>
</feature>
<reference evidence="2 3" key="1">
    <citation type="submission" date="2019-05" db="EMBL/GenBank/DDBJ databases">
        <title>Another draft genome of Portunus trituberculatus and its Hox gene families provides insights of decapod evolution.</title>
        <authorList>
            <person name="Jeong J.-H."/>
            <person name="Song I."/>
            <person name="Kim S."/>
            <person name="Choi T."/>
            <person name="Kim D."/>
            <person name="Ryu S."/>
            <person name="Kim W."/>
        </authorList>
    </citation>
    <scope>NUCLEOTIDE SEQUENCE [LARGE SCALE GENOMIC DNA]</scope>
    <source>
        <tissue evidence="2">Muscle</tissue>
    </source>
</reference>
<comment type="caution">
    <text evidence="2">The sequence shown here is derived from an EMBL/GenBank/DDBJ whole genome shotgun (WGS) entry which is preliminary data.</text>
</comment>
<dbReference type="AlphaFoldDB" id="A0A5B7GVW4"/>